<feature type="non-terminal residue" evidence="2">
    <location>
        <position position="1"/>
    </location>
</feature>
<dbReference type="AlphaFoldDB" id="A0A382CEZ1"/>
<comment type="similarity">
    <text evidence="1">Belongs to the short-chain dehydrogenases/reductases (SDR) family.</text>
</comment>
<proteinExistence type="inferred from homology"/>
<sequence>VNTLEKFRLDNKAAVVTGSGQGIGRGIALALADVGANLVINARRESDVAETAQMVRDLGSKAIEIVGDIREIGSEAIGDACVDAFGSLDIWVNNVGGTDEKRNRTLLDTPDEIFSSQLDLNLTTAFQGSKAAANRMHEGGCIINISSGAGMRGSAFTGPYAAAKAGMLNMTETFALELADRNIRVNAVSPGPVITEAYKEMVDVNEEKAREIAASIPLGRLGTPDDIATAVVFLSSDASSWITGQNILVSGGRTHRTVQYQDKKSS</sequence>
<dbReference type="PRINTS" id="PR00081">
    <property type="entry name" value="GDHRDH"/>
</dbReference>
<dbReference type="NCBIfam" id="NF005559">
    <property type="entry name" value="PRK07231.1"/>
    <property type="match status" value="1"/>
</dbReference>
<dbReference type="PANTHER" id="PTHR42760">
    <property type="entry name" value="SHORT-CHAIN DEHYDROGENASES/REDUCTASES FAMILY MEMBER"/>
    <property type="match status" value="1"/>
</dbReference>
<gene>
    <name evidence="2" type="ORF">METZ01_LOCUS177288</name>
</gene>
<dbReference type="FunFam" id="3.40.50.720:FF:000084">
    <property type="entry name" value="Short-chain dehydrogenase reductase"/>
    <property type="match status" value="1"/>
</dbReference>
<evidence type="ECO:0000256" key="1">
    <source>
        <dbReference type="ARBA" id="ARBA00006484"/>
    </source>
</evidence>
<protein>
    <recommendedName>
        <fullName evidence="3">Oxidoreductase</fullName>
    </recommendedName>
</protein>
<dbReference type="InterPro" id="IPR002347">
    <property type="entry name" value="SDR_fam"/>
</dbReference>
<evidence type="ECO:0008006" key="3">
    <source>
        <dbReference type="Google" id="ProtNLM"/>
    </source>
</evidence>
<organism evidence="2">
    <name type="scientific">marine metagenome</name>
    <dbReference type="NCBI Taxonomy" id="408172"/>
    <lineage>
        <taxon>unclassified sequences</taxon>
        <taxon>metagenomes</taxon>
        <taxon>ecological metagenomes</taxon>
    </lineage>
</organism>
<dbReference type="PRINTS" id="PR00080">
    <property type="entry name" value="SDRFAMILY"/>
</dbReference>
<dbReference type="Pfam" id="PF13561">
    <property type="entry name" value="adh_short_C2"/>
    <property type="match status" value="1"/>
</dbReference>
<dbReference type="InterPro" id="IPR036291">
    <property type="entry name" value="NAD(P)-bd_dom_sf"/>
</dbReference>
<evidence type="ECO:0000313" key="2">
    <source>
        <dbReference type="EMBL" id="SVB24434.1"/>
    </source>
</evidence>
<dbReference type="GO" id="GO:0016616">
    <property type="term" value="F:oxidoreductase activity, acting on the CH-OH group of donors, NAD or NADP as acceptor"/>
    <property type="evidence" value="ECO:0007669"/>
    <property type="project" value="TreeGrafter"/>
</dbReference>
<name>A0A382CEZ1_9ZZZZ</name>
<dbReference type="EMBL" id="UINC01034108">
    <property type="protein sequence ID" value="SVB24434.1"/>
    <property type="molecule type" value="Genomic_DNA"/>
</dbReference>
<dbReference type="InterPro" id="IPR020904">
    <property type="entry name" value="Sc_DH/Rdtase_CS"/>
</dbReference>
<dbReference type="PROSITE" id="PS00061">
    <property type="entry name" value="ADH_SHORT"/>
    <property type="match status" value="1"/>
</dbReference>
<dbReference type="Gene3D" id="3.40.50.720">
    <property type="entry name" value="NAD(P)-binding Rossmann-like Domain"/>
    <property type="match status" value="1"/>
</dbReference>
<reference evidence="2" key="1">
    <citation type="submission" date="2018-05" db="EMBL/GenBank/DDBJ databases">
        <authorList>
            <person name="Lanie J.A."/>
            <person name="Ng W.-L."/>
            <person name="Kazmierczak K.M."/>
            <person name="Andrzejewski T.M."/>
            <person name="Davidsen T.M."/>
            <person name="Wayne K.J."/>
            <person name="Tettelin H."/>
            <person name="Glass J.I."/>
            <person name="Rusch D."/>
            <person name="Podicherti R."/>
            <person name="Tsui H.-C.T."/>
            <person name="Winkler M.E."/>
        </authorList>
    </citation>
    <scope>NUCLEOTIDE SEQUENCE</scope>
</reference>
<dbReference type="SUPFAM" id="SSF51735">
    <property type="entry name" value="NAD(P)-binding Rossmann-fold domains"/>
    <property type="match status" value="1"/>
</dbReference>
<dbReference type="CDD" id="cd05233">
    <property type="entry name" value="SDR_c"/>
    <property type="match status" value="1"/>
</dbReference>
<accession>A0A382CEZ1</accession>